<dbReference type="SUPFAM" id="SSF51735">
    <property type="entry name" value="NAD(P)-binding Rossmann-fold domains"/>
    <property type="match status" value="2"/>
</dbReference>
<dbReference type="PRINTS" id="PR00081">
    <property type="entry name" value="GDHRDH"/>
</dbReference>
<evidence type="ECO:0000256" key="2">
    <source>
        <dbReference type="ARBA" id="ARBA00023002"/>
    </source>
</evidence>
<evidence type="ECO:0000256" key="1">
    <source>
        <dbReference type="ARBA" id="ARBA00022857"/>
    </source>
</evidence>
<dbReference type="AlphaFoldDB" id="A0A6A5QEX6"/>
<proteinExistence type="predicted"/>
<dbReference type="PROSITE" id="PS00061">
    <property type="entry name" value="ADH_SHORT"/>
    <property type="match status" value="1"/>
</dbReference>
<keyword evidence="4" id="KW-1185">Reference proteome</keyword>
<organism evidence="3 4">
    <name type="scientific">Ampelomyces quisqualis</name>
    <name type="common">Powdery mildew agent</name>
    <dbReference type="NCBI Taxonomy" id="50730"/>
    <lineage>
        <taxon>Eukaryota</taxon>
        <taxon>Fungi</taxon>
        <taxon>Dikarya</taxon>
        <taxon>Ascomycota</taxon>
        <taxon>Pezizomycotina</taxon>
        <taxon>Dothideomycetes</taxon>
        <taxon>Pleosporomycetidae</taxon>
        <taxon>Pleosporales</taxon>
        <taxon>Pleosporineae</taxon>
        <taxon>Phaeosphaeriaceae</taxon>
        <taxon>Ampelomyces</taxon>
    </lineage>
</organism>
<dbReference type="InterPro" id="IPR020904">
    <property type="entry name" value="Sc_DH/Rdtase_CS"/>
</dbReference>
<reference evidence="3" key="1">
    <citation type="journal article" date="2020" name="Stud. Mycol.">
        <title>101 Dothideomycetes genomes: a test case for predicting lifestyles and emergence of pathogens.</title>
        <authorList>
            <person name="Haridas S."/>
            <person name="Albert R."/>
            <person name="Binder M."/>
            <person name="Bloem J."/>
            <person name="Labutti K."/>
            <person name="Salamov A."/>
            <person name="Andreopoulos B."/>
            <person name="Baker S."/>
            <person name="Barry K."/>
            <person name="Bills G."/>
            <person name="Bluhm B."/>
            <person name="Cannon C."/>
            <person name="Castanera R."/>
            <person name="Culley D."/>
            <person name="Daum C."/>
            <person name="Ezra D."/>
            <person name="Gonzalez J."/>
            <person name="Henrissat B."/>
            <person name="Kuo A."/>
            <person name="Liang C."/>
            <person name="Lipzen A."/>
            <person name="Lutzoni F."/>
            <person name="Magnuson J."/>
            <person name="Mondo S."/>
            <person name="Nolan M."/>
            <person name="Ohm R."/>
            <person name="Pangilinan J."/>
            <person name="Park H.-J."/>
            <person name="Ramirez L."/>
            <person name="Alfaro M."/>
            <person name="Sun H."/>
            <person name="Tritt A."/>
            <person name="Yoshinaga Y."/>
            <person name="Zwiers L.-H."/>
            <person name="Turgeon B."/>
            <person name="Goodwin S."/>
            <person name="Spatafora J."/>
            <person name="Crous P."/>
            <person name="Grigoriev I."/>
        </authorList>
    </citation>
    <scope>NUCLEOTIDE SEQUENCE</scope>
    <source>
        <strain evidence="3">HMLAC05119</strain>
    </source>
</reference>
<evidence type="ECO:0000313" key="4">
    <source>
        <dbReference type="Proteomes" id="UP000800096"/>
    </source>
</evidence>
<evidence type="ECO:0008006" key="5">
    <source>
        <dbReference type="Google" id="ProtNLM"/>
    </source>
</evidence>
<dbReference type="Pfam" id="PF13561">
    <property type="entry name" value="adh_short_C2"/>
    <property type="match status" value="1"/>
</dbReference>
<name>A0A6A5QEX6_AMPQU</name>
<sequence>MVAINNVRTSNAALKSFPANLVAVFVGGTSGIGLYTARELVRNTTSPHIYLIGRNQTEASKIIQELKTINSASEVSFIQKDVSLLKNVDEACQEIKIKEKQVNLLFMTCGYFVLTGRDETLEGLDKKLALHYYTRMRFINQLQPLLDKAATSNTLSRVVAVLDPQPGLGSAPNLADLDLKKGFSLKSCMTHASSMTNLMFYHLASKNTGTSYVHAFPSVVETGVGRDAFGKWEPLAKPFLWIITKAMEVKPVESGERHLFAATSPTFTPKASSASVEEAAIGSNGVKGSGSYLLNWNNDVLADKAAAKKMRDEGGEKKVSDHTEEVFRKVCEETTLCGHDGKHCISTAKTNMSSSTQGLPEFSLAGKVVIVSGAARGLGLTQAEALLEAGAKVYALDRLPEPSPDFHTIAERAKSSLNTSLTYRQIDVRDVENLNKIVQEIADAEGRLDGLIAAAGIQQETTALDYTAEDANRMFEVNITGVFMSAQAVAKQMIRFGNGGSIVMIASMSGSIANRGLICSAYNASKAGVIQLGRNLASEWGQHNIRVNTISPGYIVTAMVEELFQKFPERRADWPTQNMLGRLSKPTEYRGAAVFLISDASSFMTGADLKMDAGHSAW</sequence>
<dbReference type="OrthoDB" id="2898509at2759"/>
<dbReference type="Proteomes" id="UP000800096">
    <property type="component" value="Unassembled WGS sequence"/>
</dbReference>
<gene>
    <name evidence="3" type="ORF">BDU57DRAFT_502918</name>
</gene>
<keyword evidence="1" id="KW-0521">NADP</keyword>
<dbReference type="Gene3D" id="3.40.50.720">
    <property type="entry name" value="NAD(P)-binding Rossmann-like Domain"/>
    <property type="match status" value="2"/>
</dbReference>
<accession>A0A6A5QEX6</accession>
<dbReference type="InterPro" id="IPR052228">
    <property type="entry name" value="Sec_Metab_Biosynth_Oxidored"/>
</dbReference>
<dbReference type="InterPro" id="IPR036291">
    <property type="entry name" value="NAD(P)-bd_dom_sf"/>
</dbReference>
<dbReference type="PRINTS" id="PR00080">
    <property type="entry name" value="SDRFAMILY"/>
</dbReference>
<dbReference type="FunFam" id="3.40.50.720:FF:000245">
    <property type="entry name" value="Short chain dehydrogenase, putative"/>
    <property type="match status" value="1"/>
</dbReference>
<dbReference type="PANTHER" id="PTHR47534">
    <property type="entry name" value="YALI0E05731P"/>
    <property type="match status" value="1"/>
</dbReference>
<dbReference type="PANTHER" id="PTHR47534:SF2">
    <property type="entry name" value="KETOREDUCTASE (KR) DOMAIN-CONTAINING PROTEIN-RELATED"/>
    <property type="match status" value="1"/>
</dbReference>
<evidence type="ECO:0000313" key="3">
    <source>
        <dbReference type="EMBL" id="KAF1913929.1"/>
    </source>
</evidence>
<protein>
    <recommendedName>
        <fullName evidence="5">NAD(P)-binding protein</fullName>
    </recommendedName>
</protein>
<dbReference type="InterPro" id="IPR002347">
    <property type="entry name" value="SDR_fam"/>
</dbReference>
<dbReference type="EMBL" id="ML979138">
    <property type="protein sequence ID" value="KAF1913929.1"/>
    <property type="molecule type" value="Genomic_DNA"/>
</dbReference>
<keyword evidence="2" id="KW-0560">Oxidoreductase</keyword>
<dbReference type="Pfam" id="PF00106">
    <property type="entry name" value="adh_short"/>
    <property type="match status" value="1"/>
</dbReference>
<dbReference type="GO" id="GO:0016491">
    <property type="term" value="F:oxidoreductase activity"/>
    <property type="evidence" value="ECO:0007669"/>
    <property type="project" value="UniProtKB-KW"/>
</dbReference>